<organism evidence="24 25">
    <name type="scientific">Akkermansia glycaniphila</name>
    <dbReference type="NCBI Taxonomy" id="1679444"/>
    <lineage>
        <taxon>Bacteria</taxon>
        <taxon>Pseudomonadati</taxon>
        <taxon>Verrucomicrobiota</taxon>
        <taxon>Verrucomicrobiia</taxon>
        <taxon>Verrucomicrobiales</taxon>
        <taxon>Akkermansiaceae</taxon>
        <taxon>Akkermansia</taxon>
    </lineage>
</organism>
<keyword evidence="10 21" id="KW-0547">Nucleotide-binding</keyword>
<dbReference type="SUPFAM" id="SSF53623">
    <property type="entry name" value="MurD-like peptide ligases, catalytic domain"/>
    <property type="match status" value="1"/>
</dbReference>
<feature type="domain" description="Mur ligase C-terminal" evidence="22">
    <location>
        <begin position="268"/>
        <end position="388"/>
    </location>
</feature>
<evidence type="ECO:0000256" key="1">
    <source>
        <dbReference type="ARBA" id="ARBA00002714"/>
    </source>
</evidence>
<comment type="catalytic activity">
    <reaction evidence="17">
        <text>(6S)-5,6,7,8-tetrahydrofolyl-(gamma-L-Glu)(n) + L-glutamate + ATP = (6S)-5,6,7,8-tetrahydrofolyl-(gamma-L-Glu)(n+1) + ADP + phosphate + H(+)</text>
        <dbReference type="Rhea" id="RHEA:10580"/>
        <dbReference type="Rhea" id="RHEA-COMP:14738"/>
        <dbReference type="Rhea" id="RHEA-COMP:14740"/>
        <dbReference type="ChEBI" id="CHEBI:15378"/>
        <dbReference type="ChEBI" id="CHEBI:29985"/>
        <dbReference type="ChEBI" id="CHEBI:30616"/>
        <dbReference type="ChEBI" id="CHEBI:43474"/>
        <dbReference type="ChEBI" id="CHEBI:141005"/>
        <dbReference type="ChEBI" id="CHEBI:456216"/>
        <dbReference type="EC" id="6.3.2.17"/>
    </reaction>
</comment>
<evidence type="ECO:0000256" key="19">
    <source>
        <dbReference type="ARBA" id="ARBA00049035"/>
    </source>
</evidence>
<evidence type="ECO:0000256" key="2">
    <source>
        <dbReference type="ARBA" id="ARBA00004799"/>
    </source>
</evidence>
<evidence type="ECO:0000256" key="4">
    <source>
        <dbReference type="ARBA" id="ARBA00008276"/>
    </source>
</evidence>
<comment type="catalytic activity">
    <reaction evidence="18">
        <text>10-formyltetrahydrofolyl-(gamma-L-Glu)(n) + L-glutamate + ATP = 10-formyltetrahydrofolyl-(gamma-L-Glu)(n+1) + ADP + phosphate + H(+)</text>
        <dbReference type="Rhea" id="RHEA:51904"/>
        <dbReference type="Rhea" id="RHEA-COMP:13088"/>
        <dbReference type="Rhea" id="RHEA-COMP:14300"/>
        <dbReference type="ChEBI" id="CHEBI:15378"/>
        <dbReference type="ChEBI" id="CHEBI:29985"/>
        <dbReference type="ChEBI" id="CHEBI:30616"/>
        <dbReference type="ChEBI" id="CHEBI:43474"/>
        <dbReference type="ChEBI" id="CHEBI:134413"/>
        <dbReference type="ChEBI" id="CHEBI:456216"/>
        <dbReference type="EC" id="6.3.2.17"/>
    </reaction>
</comment>
<evidence type="ECO:0000256" key="15">
    <source>
        <dbReference type="ARBA" id="ARBA00030592"/>
    </source>
</evidence>
<feature type="domain" description="Mur ligase central" evidence="23">
    <location>
        <begin position="45"/>
        <end position="190"/>
    </location>
</feature>
<keyword evidence="11 21" id="KW-0067">ATP-binding</keyword>
<sequence length="408" mass="44252">MDARETPLDWLYGIQHFGIKLGLDGITRLLRELGVLYPRANVVHVAGTNGKGSTCAMIESIARAAGYRTGLFTSPHLIDFRERIRICGAMIPAADLDRHITRIRDHIKDWDAPPTFFEIVLAIALLHFAENETDLIILETGMGGRLDATNAIPKDVAVITPIGIDHAQYLGSTLYAIGSEKAGIISWHRPVISAVQQPEARRAIDEACAAMDTGVYYCEEPIPYTCNLPGAHQLENARMAVAALAELPGLLIEQRHIAEGLNNVQWPGRFEEIRPGIIMDGAHNPHAMHTLLDTWHATFGSRQATCIFAASADKAVEENISLLSPIVGEWILPPVDSPRILPPADAQTLIAAASPAPCTLAATLPEALRLAEQRLAEGYGPILICGSFFLLGEARAHLTGAAYRPTAQ</sequence>
<comment type="pathway">
    <text evidence="2">Cofactor biosynthesis; tetrahydrofolate biosynthesis; 7,8-dihydrofolate from 2-amino-4-hydroxy-6-hydroxymethyl-7,8-dihydropteridine diphosphate and 4-aminobenzoate: step 2/2.</text>
</comment>
<dbReference type="InterPro" id="IPR001645">
    <property type="entry name" value="Folylpolyglutamate_synth"/>
</dbReference>
<keyword evidence="9" id="KW-0479">Metal-binding</keyword>
<dbReference type="PIRSF" id="PIRSF001563">
    <property type="entry name" value="Folylpolyglu_synth"/>
    <property type="match status" value="1"/>
</dbReference>
<evidence type="ECO:0000256" key="12">
    <source>
        <dbReference type="ARBA" id="ARBA00022842"/>
    </source>
</evidence>
<evidence type="ECO:0000313" key="24">
    <source>
        <dbReference type="EMBL" id="SEH82908.1"/>
    </source>
</evidence>
<dbReference type="KEGG" id="agl:PYTT_1053"/>
<keyword evidence="12" id="KW-0460">Magnesium</keyword>
<dbReference type="GO" id="GO:0004326">
    <property type="term" value="F:tetrahydrofolylpolyglutamate synthase activity"/>
    <property type="evidence" value="ECO:0007669"/>
    <property type="project" value="UniProtKB-EC"/>
</dbReference>
<evidence type="ECO:0000256" key="3">
    <source>
        <dbReference type="ARBA" id="ARBA00005150"/>
    </source>
</evidence>
<evidence type="ECO:0000256" key="17">
    <source>
        <dbReference type="ARBA" id="ARBA00047493"/>
    </source>
</evidence>
<dbReference type="EC" id="6.3.2.12" evidence="5"/>
<evidence type="ECO:0000256" key="13">
    <source>
        <dbReference type="ARBA" id="ARBA00022909"/>
    </source>
</evidence>
<keyword evidence="13" id="KW-0289">Folate biosynthesis</keyword>
<comment type="catalytic activity">
    <reaction evidence="20">
        <text>7,8-dihydropteroate + L-glutamate + ATP = 7,8-dihydrofolate + ADP + phosphate + H(+)</text>
        <dbReference type="Rhea" id="RHEA:23584"/>
        <dbReference type="ChEBI" id="CHEBI:15378"/>
        <dbReference type="ChEBI" id="CHEBI:17839"/>
        <dbReference type="ChEBI" id="CHEBI:29985"/>
        <dbReference type="ChEBI" id="CHEBI:30616"/>
        <dbReference type="ChEBI" id="CHEBI:43474"/>
        <dbReference type="ChEBI" id="CHEBI:57451"/>
        <dbReference type="ChEBI" id="CHEBI:456216"/>
        <dbReference type="EC" id="6.3.2.12"/>
    </reaction>
</comment>
<reference evidence="25" key="1">
    <citation type="submission" date="2016-09" db="EMBL/GenBank/DDBJ databases">
        <authorList>
            <person name="Koehorst J."/>
        </authorList>
    </citation>
    <scope>NUCLEOTIDE SEQUENCE [LARGE SCALE GENOMIC DNA]</scope>
</reference>
<dbReference type="GO" id="GO:0046872">
    <property type="term" value="F:metal ion binding"/>
    <property type="evidence" value="ECO:0007669"/>
    <property type="project" value="UniProtKB-KW"/>
</dbReference>
<evidence type="ECO:0000256" key="9">
    <source>
        <dbReference type="ARBA" id="ARBA00022723"/>
    </source>
</evidence>
<dbReference type="OrthoDB" id="9809356at2"/>
<comment type="catalytic activity">
    <reaction evidence="19">
        <text>(6R)-5,10-methylenetetrahydrofolyl-(gamma-L-Glu)(n) + L-glutamate + ATP = (6R)-5,10-methylenetetrahydrofolyl-(gamma-L-Glu)(n+1) + ADP + phosphate + H(+)</text>
        <dbReference type="Rhea" id="RHEA:51912"/>
        <dbReference type="Rhea" id="RHEA-COMP:13257"/>
        <dbReference type="Rhea" id="RHEA-COMP:13258"/>
        <dbReference type="ChEBI" id="CHEBI:15378"/>
        <dbReference type="ChEBI" id="CHEBI:29985"/>
        <dbReference type="ChEBI" id="CHEBI:30616"/>
        <dbReference type="ChEBI" id="CHEBI:43474"/>
        <dbReference type="ChEBI" id="CHEBI:136572"/>
        <dbReference type="ChEBI" id="CHEBI:456216"/>
        <dbReference type="EC" id="6.3.2.17"/>
    </reaction>
</comment>
<evidence type="ECO:0000256" key="20">
    <source>
        <dbReference type="ARBA" id="ARBA00049161"/>
    </source>
</evidence>
<evidence type="ECO:0000256" key="5">
    <source>
        <dbReference type="ARBA" id="ARBA00013023"/>
    </source>
</evidence>
<comment type="function">
    <text evidence="1">Functions in two distinct reactions of the de novo folate biosynthetic pathway. Catalyzes the addition of a glutamate residue to dihydropteroate (7,8-dihydropteroate or H2Pte) to form dihydrofolate (7,8-dihydrofolate monoglutamate or H2Pte-Glu). Also catalyzes successive additions of L-glutamate to tetrahydrofolate or 10-formyltetrahydrofolate or 5,10-methylenetetrahydrofolate, leading to folylpolyglutamate derivatives.</text>
</comment>
<dbReference type="GO" id="GO:0008841">
    <property type="term" value="F:dihydrofolate synthase activity"/>
    <property type="evidence" value="ECO:0007669"/>
    <property type="project" value="UniProtKB-EC"/>
</dbReference>
<dbReference type="EMBL" id="LT629973">
    <property type="protein sequence ID" value="SEH82908.1"/>
    <property type="molecule type" value="Genomic_DNA"/>
</dbReference>
<dbReference type="Pfam" id="PF02875">
    <property type="entry name" value="Mur_ligase_C"/>
    <property type="match status" value="1"/>
</dbReference>
<dbReference type="InterPro" id="IPR036615">
    <property type="entry name" value="Mur_ligase_C_dom_sf"/>
</dbReference>
<dbReference type="InterPro" id="IPR004101">
    <property type="entry name" value="Mur_ligase_C"/>
</dbReference>
<dbReference type="STRING" id="1679444.PYTT_1053"/>
<dbReference type="InterPro" id="IPR036565">
    <property type="entry name" value="Mur-like_cat_sf"/>
</dbReference>
<dbReference type="SUPFAM" id="SSF53244">
    <property type="entry name" value="MurD-like peptide ligases, peptide-binding domain"/>
    <property type="match status" value="1"/>
</dbReference>
<comment type="similarity">
    <text evidence="4 21">Belongs to the folylpolyglutamate synthase family.</text>
</comment>
<keyword evidence="25" id="KW-1185">Reference proteome</keyword>
<evidence type="ECO:0000256" key="7">
    <source>
        <dbReference type="ARBA" id="ARBA00019357"/>
    </source>
</evidence>
<dbReference type="InterPro" id="IPR013221">
    <property type="entry name" value="Mur_ligase_cen"/>
</dbReference>
<evidence type="ECO:0000259" key="23">
    <source>
        <dbReference type="Pfam" id="PF08245"/>
    </source>
</evidence>
<evidence type="ECO:0000256" key="6">
    <source>
        <dbReference type="ARBA" id="ARBA00013025"/>
    </source>
</evidence>
<comment type="pathway">
    <text evidence="3">Cofactor biosynthesis; tetrahydrofolylpolyglutamate biosynthesis.</text>
</comment>
<evidence type="ECO:0000256" key="21">
    <source>
        <dbReference type="PIRNR" id="PIRNR001563"/>
    </source>
</evidence>
<evidence type="ECO:0000313" key="25">
    <source>
        <dbReference type="Proteomes" id="UP000176204"/>
    </source>
</evidence>
<dbReference type="AlphaFoldDB" id="A0A1H6L3K7"/>
<evidence type="ECO:0000256" key="14">
    <source>
        <dbReference type="ARBA" id="ARBA00030048"/>
    </source>
</evidence>
<dbReference type="NCBIfam" id="TIGR01499">
    <property type="entry name" value="folC"/>
    <property type="match status" value="1"/>
</dbReference>
<evidence type="ECO:0000256" key="10">
    <source>
        <dbReference type="ARBA" id="ARBA00022741"/>
    </source>
</evidence>
<gene>
    <name evidence="24" type="ORF">PYTT_1053</name>
</gene>
<dbReference type="PANTHER" id="PTHR11136:SF0">
    <property type="entry name" value="DIHYDROFOLATE SYNTHETASE-RELATED"/>
    <property type="match status" value="1"/>
</dbReference>
<evidence type="ECO:0000259" key="22">
    <source>
        <dbReference type="Pfam" id="PF02875"/>
    </source>
</evidence>
<protein>
    <recommendedName>
        <fullName evidence="7">Dihydrofolate synthase/folylpolyglutamate synthase</fullName>
        <ecNumber evidence="5">6.3.2.12</ecNumber>
        <ecNumber evidence="6">6.3.2.17</ecNumber>
    </recommendedName>
    <alternativeName>
        <fullName evidence="16">Folylpoly-gamma-glutamate synthetase-dihydrofolate synthetase</fullName>
    </alternativeName>
    <alternativeName>
        <fullName evidence="14">Folylpolyglutamate synthetase</fullName>
    </alternativeName>
    <alternativeName>
        <fullName evidence="15">Tetrahydrofolylpolyglutamate synthase</fullName>
    </alternativeName>
</protein>
<evidence type="ECO:0000256" key="18">
    <source>
        <dbReference type="ARBA" id="ARBA00047808"/>
    </source>
</evidence>
<dbReference type="EC" id="6.3.2.17" evidence="6"/>
<evidence type="ECO:0000256" key="8">
    <source>
        <dbReference type="ARBA" id="ARBA00022598"/>
    </source>
</evidence>
<accession>A0A1H6L3K7</accession>
<evidence type="ECO:0000256" key="11">
    <source>
        <dbReference type="ARBA" id="ARBA00022840"/>
    </source>
</evidence>
<evidence type="ECO:0000256" key="16">
    <source>
        <dbReference type="ARBA" id="ARBA00032510"/>
    </source>
</evidence>
<proteinExistence type="inferred from homology"/>
<dbReference type="Gene3D" id="3.40.1190.10">
    <property type="entry name" value="Mur-like, catalytic domain"/>
    <property type="match status" value="1"/>
</dbReference>
<dbReference type="GO" id="GO:0005737">
    <property type="term" value="C:cytoplasm"/>
    <property type="evidence" value="ECO:0007669"/>
    <property type="project" value="TreeGrafter"/>
</dbReference>
<dbReference type="GO" id="GO:0005524">
    <property type="term" value="F:ATP binding"/>
    <property type="evidence" value="ECO:0007669"/>
    <property type="project" value="UniProtKB-KW"/>
</dbReference>
<dbReference type="Pfam" id="PF08245">
    <property type="entry name" value="Mur_ligase_M"/>
    <property type="match status" value="1"/>
</dbReference>
<dbReference type="GO" id="GO:0046656">
    <property type="term" value="P:folic acid biosynthetic process"/>
    <property type="evidence" value="ECO:0007669"/>
    <property type="project" value="UniProtKB-KW"/>
</dbReference>
<dbReference type="Gene3D" id="3.90.190.20">
    <property type="entry name" value="Mur ligase, C-terminal domain"/>
    <property type="match status" value="1"/>
</dbReference>
<name>A0A1H6L3K7_9BACT</name>
<keyword evidence="8 21" id="KW-0436">Ligase</keyword>
<dbReference type="RefSeq" id="WP_071133303.1">
    <property type="nucleotide sequence ID" value="NZ_LT629973.1"/>
</dbReference>
<dbReference type="PANTHER" id="PTHR11136">
    <property type="entry name" value="FOLYLPOLYGLUTAMATE SYNTHASE-RELATED"/>
    <property type="match status" value="1"/>
</dbReference>
<dbReference type="Proteomes" id="UP000176204">
    <property type="component" value="Chromosome I"/>
</dbReference>